<evidence type="ECO:0000256" key="10">
    <source>
        <dbReference type="ARBA" id="ARBA00023145"/>
    </source>
</evidence>
<dbReference type="InterPro" id="IPR033876">
    <property type="entry name" value="SAP-like"/>
</dbReference>
<evidence type="ECO:0000256" key="1">
    <source>
        <dbReference type="ARBA" id="ARBA00001675"/>
    </source>
</evidence>
<reference evidence="18 19" key="1">
    <citation type="submission" date="2016-05" db="EMBL/GenBank/DDBJ databases">
        <title>Comparative genomics of biotechnologically important yeasts.</title>
        <authorList>
            <consortium name="DOE Joint Genome Institute"/>
            <person name="Riley R."/>
            <person name="Haridas S."/>
            <person name="Wolfe K.H."/>
            <person name="Lopes M.R."/>
            <person name="Hittinger C.T."/>
            <person name="Goker M."/>
            <person name="Salamov A."/>
            <person name="Wisecaver J."/>
            <person name="Long T.M."/>
            <person name="Aerts A.L."/>
            <person name="Barry K."/>
            <person name="Choi C."/>
            <person name="Clum A."/>
            <person name="Coughlan A.Y."/>
            <person name="Deshpande S."/>
            <person name="Douglass A.P."/>
            <person name="Hanson S.J."/>
            <person name="Klenk H.-P."/>
            <person name="LaButti K."/>
            <person name="Lapidus A."/>
            <person name="Lindquist E."/>
            <person name="Lipzen A."/>
            <person name="Meier-kolthoff J.P."/>
            <person name="Ohm R.A."/>
            <person name="Otillar R.P."/>
            <person name="Pangilinan J."/>
            <person name="Peng Y."/>
            <person name="Rokas A."/>
            <person name="Rosa C.A."/>
            <person name="Scheuner C."/>
            <person name="Sibirny A.A."/>
            <person name="Slot J.C."/>
            <person name="Stielow J.B."/>
            <person name="Sun H."/>
            <person name="Kurtzman C.P."/>
            <person name="Blackwell M."/>
            <person name="Grigoriev I.V."/>
            <person name="Jeffries T.W."/>
        </authorList>
    </citation>
    <scope>NUCLEOTIDE SEQUENCE [LARGE SCALE GENOMIC DNA]</scope>
    <source>
        <strain evidence="18 19">NRRL YB-4993</strain>
    </source>
</reference>
<evidence type="ECO:0000313" key="18">
    <source>
        <dbReference type="EMBL" id="OBA17950.1"/>
    </source>
</evidence>
<keyword evidence="11 13" id="KW-1015">Disulfide bond</keyword>
<sequence length="518" mass="55094">MLYLPYAALLAAVTSAASTPEVPRVGALKMDFSVLRGSSLSSAKKGNVPALIKRDGLAELTLTNEQTYYSSTLKVGSQGAENDVVVDTGSSDLWVMSSDVDCSSTSTSFRRSIENFERFSHRRLMSFEMPDSTETDATDKNKRADSTNTCTASGSFNTADSSSFQVNTTAPDFSISYADGTYATGYWGYDYIDFGSANVSDCSFAVVNDTSSDIGVFGIGLAQLETTYSGTTATSPYTYENFPLRLKATGAINKVVYSLYLNSADALSGSVLFGAVDHAKYSGQLQTVPLVNIYSLFFTNPIRFDIVLDSITLESSSQNVTVSSSSIAALLDSGTTLTYLPSAILSSLVSLLDASTSSSGYYTVDCDYDSDDIYAVFNFSGVEIKVPMSDLIILLGFQCYLGVLEQSSSSLTSTTYAILGDNFLRNAYIVYDLEDYEISLAQVNFSSSEDIETVTSSIPLAVQAEGYSSTSLSTSIETGSTSSQLSSSGTKSSEGSSAVHLAKSLFIAVVGAGLVLVF</sequence>
<gene>
    <name evidence="18" type="ORF">METBIDRAFT_47631</name>
</gene>
<comment type="catalytic activity">
    <reaction evidence="1">
        <text>Preferential cleavage at the carboxyl of hydrophobic amino acids, but fails to cleave 15-Leu-|-Tyr-16, 16-Tyr-|-Leu-17 and 24-Phe-|-Phe-25 of insulin B chain. Activates trypsinogen, and degrades keratin.</text>
        <dbReference type="EC" id="3.4.23.24"/>
    </reaction>
</comment>
<feature type="chain" id="PRO_5008291698" description="candidapepsin" evidence="16">
    <location>
        <begin position="17"/>
        <end position="518"/>
    </location>
</feature>
<comment type="subcellular location">
    <subcellularLocation>
        <location evidence="2">Secreted</location>
    </subcellularLocation>
</comment>
<evidence type="ECO:0000256" key="12">
    <source>
        <dbReference type="PIRSR" id="PIRSR601461-1"/>
    </source>
</evidence>
<feature type="signal peptide" evidence="16">
    <location>
        <begin position="1"/>
        <end position="16"/>
    </location>
</feature>
<keyword evidence="9 14" id="KW-0378">Hydrolase</keyword>
<evidence type="ECO:0000313" key="19">
    <source>
        <dbReference type="Proteomes" id="UP000092555"/>
    </source>
</evidence>
<organism evidence="18 19">
    <name type="scientific">Metschnikowia bicuspidata var. bicuspidata NRRL YB-4993</name>
    <dbReference type="NCBI Taxonomy" id="869754"/>
    <lineage>
        <taxon>Eukaryota</taxon>
        <taxon>Fungi</taxon>
        <taxon>Dikarya</taxon>
        <taxon>Ascomycota</taxon>
        <taxon>Saccharomycotina</taxon>
        <taxon>Pichiomycetes</taxon>
        <taxon>Metschnikowiaceae</taxon>
        <taxon>Metschnikowia</taxon>
    </lineage>
</organism>
<evidence type="ECO:0000256" key="14">
    <source>
        <dbReference type="RuleBase" id="RU000454"/>
    </source>
</evidence>
<dbReference type="STRING" id="869754.A0A1A0H1X2"/>
<name>A0A1A0H1X2_9ASCO</name>
<evidence type="ECO:0000256" key="4">
    <source>
        <dbReference type="ARBA" id="ARBA00013207"/>
    </source>
</evidence>
<evidence type="ECO:0000256" key="7">
    <source>
        <dbReference type="ARBA" id="ARBA00022729"/>
    </source>
</evidence>
<evidence type="ECO:0000256" key="8">
    <source>
        <dbReference type="ARBA" id="ARBA00022750"/>
    </source>
</evidence>
<dbReference type="EC" id="3.4.23.24" evidence="4"/>
<accession>A0A1A0H1X2</accession>
<dbReference type="InterPro" id="IPR001461">
    <property type="entry name" value="Aspartic_peptidase_A1"/>
</dbReference>
<evidence type="ECO:0000256" key="16">
    <source>
        <dbReference type="SAM" id="SignalP"/>
    </source>
</evidence>
<protein>
    <recommendedName>
        <fullName evidence="4">candidapepsin</fullName>
        <ecNumber evidence="4">3.4.23.24</ecNumber>
    </recommendedName>
</protein>
<dbReference type="Gene3D" id="2.40.70.10">
    <property type="entry name" value="Acid Proteases"/>
    <property type="match status" value="2"/>
</dbReference>
<dbReference type="PROSITE" id="PS00141">
    <property type="entry name" value="ASP_PROTEASE"/>
    <property type="match status" value="2"/>
</dbReference>
<evidence type="ECO:0000256" key="5">
    <source>
        <dbReference type="ARBA" id="ARBA00022525"/>
    </source>
</evidence>
<dbReference type="PROSITE" id="PS51767">
    <property type="entry name" value="PEPTIDASE_A1"/>
    <property type="match status" value="1"/>
</dbReference>
<feature type="region of interest" description="Disordered" evidence="15">
    <location>
        <begin position="130"/>
        <end position="149"/>
    </location>
</feature>
<dbReference type="InterPro" id="IPR001969">
    <property type="entry name" value="Aspartic_peptidase_AS"/>
</dbReference>
<dbReference type="OrthoDB" id="771136at2759"/>
<dbReference type="CDD" id="cd05474">
    <property type="entry name" value="SAP_like"/>
    <property type="match status" value="1"/>
</dbReference>
<dbReference type="InterPro" id="IPR033121">
    <property type="entry name" value="PEPTIDASE_A1"/>
</dbReference>
<evidence type="ECO:0000259" key="17">
    <source>
        <dbReference type="PROSITE" id="PS51767"/>
    </source>
</evidence>
<dbReference type="InterPro" id="IPR021109">
    <property type="entry name" value="Peptidase_aspartic_dom_sf"/>
</dbReference>
<keyword evidence="10" id="KW-0865">Zymogen</keyword>
<evidence type="ECO:0000256" key="15">
    <source>
        <dbReference type="SAM" id="MobiDB-lite"/>
    </source>
</evidence>
<comment type="similarity">
    <text evidence="3 14">Belongs to the peptidase A1 family.</text>
</comment>
<evidence type="ECO:0000256" key="6">
    <source>
        <dbReference type="ARBA" id="ARBA00022670"/>
    </source>
</evidence>
<dbReference type="SMR" id="A0A1A0H1X2"/>
<feature type="active site" evidence="12">
    <location>
        <position position="332"/>
    </location>
</feature>
<feature type="disulfide bond" evidence="13">
    <location>
        <begin position="366"/>
        <end position="399"/>
    </location>
</feature>
<dbReference type="GO" id="GO:0005576">
    <property type="term" value="C:extracellular region"/>
    <property type="evidence" value="ECO:0007669"/>
    <property type="project" value="UniProtKB-SubCell"/>
</dbReference>
<feature type="domain" description="Peptidase A1" evidence="17">
    <location>
        <begin position="69"/>
        <end position="441"/>
    </location>
</feature>
<keyword evidence="8 14" id="KW-0064">Aspartyl protease</keyword>
<comment type="caution">
    <text evidence="18">The sequence shown here is derived from an EMBL/GenBank/DDBJ whole genome shotgun (WGS) entry which is preliminary data.</text>
</comment>
<dbReference type="GO" id="GO:0006508">
    <property type="term" value="P:proteolysis"/>
    <property type="evidence" value="ECO:0007669"/>
    <property type="project" value="UniProtKB-KW"/>
</dbReference>
<evidence type="ECO:0000256" key="13">
    <source>
        <dbReference type="PIRSR" id="PIRSR601461-2"/>
    </source>
</evidence>
<keyword evidence="6 14" id="KW-0645">Protease</keyword>
<proteinExistence type="inferred from homology"/>
<dbReference type="GeneID" id="30031175"/>
<dbReference type="EMBL" id="LXTC01000009">
    <property type="protein sequence ID" value="OBA17950.1"/>
    <property type="molecule type" value="Genomic_DNA"/>
</dbReference>
<evidence type="ECO:0000256" key="2">
    <source>
        <dbReference type="ARBA" id="ARBA00004613"/>
    </source>
</evidence>
<dbReference type="Proteomes" id="UP000092555">
    <property type="component" value="Unassembled WGS sequence"/>
</dbReference>
<dbReference type="PANTHER" id="PTHR47966:SF65">
    <property type="entry name" value="ASPARTIC-TYPE ENDOPEPTIDASE"/>
    <property type="match status" value="1"/>
</dbReference>
<evidence type="ECO:0000256" key="3">
    <source>
        <dbReference type="ARBA" id="ARBA00007447"/>
    </source>
</evidence>
<dbReference type="RefSeq" id="XP_018709345.1">
    <property type="nucleotide sequence ID" value="XM_018858199.1"/>
</dbReference>
<keyword evidence="5" id="KW-0964">Secreted</keyword>
<dbReference type="PRINTS" id="PR00792">
    <property type="entry name" value="PEPSIN"/>
</dbReference>
<keyword evidence="7 16" id="KW-0732">Signal</keyword>
<dbReference type="GO" id="GO:0004190">
    <property type="term" value="F:aspartic-type endopeptidase activity"/>
    <property type="evidence" value="ECO:0007669"/>
    <property type="project" value="UniProtKB-KW"/>
</dbReference>
<dbReference type="AlphaFoldDB" id="A0A1A0H1X2"/>
<dbReference type="PANTHER" id="PTHR47966">
    <property type="entry name" value="BETA-SITE APP-CLEAVING ENZYME, ISOFORM A-RELATED"/>
    <property type="match status" value="1"/>
</dbReference>
<evidence type="ECO:0000256" key="11">
    <source>
        <dbReference type="ARBA" id="ARBA00023157"/>
    </source>
</evidence>
<evidence type="ECO:0000256" key="9">
    <source>
        <dbReference type="ARBA" id="ARBA00022801"/>
    </source>
</evidence>
<dbReference type="SUPFAM" id="SSF50630">
    <property type="entry name" value="Acid proteases"/>
    <property type="match status" value="1"/>
</dbReference>
<feature type="active site" evidence="12">
    <location>
        <position position="87"/>
    </location>
</feature>
<dbReference type="Pfam" id="PF00026">
    <property type="entry name" value="Asp"/>
    <property type="match status" value="1"/>
</dbReference>
<keyword evidence="19" id="KW-1185">Reference proteome</keyword>